<dbReference type="InterPro" id="IPR027417">
    <property type="entry name" value="P-loop_NTPase"/>
</dbReference>
<dbReference type="SUPFAM" id="SSF52540">
    <property type="entry name" value="P-loop containing nucleoside triphosphate hydrolases"/>
    <property type="match status" value="1"/>
</dbReference>
<reference evidence="2" key="1">
    <citation type="journal article" date="2014" name="Int. J. Syst. Evol. Microbiol.">
        <title>Complete genome sequence of Corynebacterium casei LMG S-19264T (=DSM 44701T), isolated from a smear-ripened cheese.</title>
        <authorList>
            <consortium name="US DOE Joint Genome Institute (JGI-PGF)"/>
            <person name="Walter F."/>
            <person name="Albersmeier A."/>
            <person name="Kalinowski J."/>
            <person name="Ruckert C."/>
        </authorList>
    </citation>
    <scope>NUCLEOTIDE SEQUENCE</scope>
    <source>
        <strain evidence="2">JCM 4654</strain>
    </source>
</reference>
<dbReference type="AlphaFoldDB" id="A0A919CU22"/>
<protein>
    <submittedName>
        <fullName evidence="2">Uncharacterized protein</fullName>
    </submittedName>
</protein>
<accession>A0A919CU22</accession>
<gene>
    <name evidence="2" type="ORF">GCM10010508_16030</name>
</gene>
<reference evidence="2" key="2">
    <citation type="submission" date="2020-09" db="EMBL/GenBank/DDBJ databases">
        <authorList>
            <person name="Sun Q."/>
            <person name="Ohkuma M."/>
        </authorList>
    </citation>
    <scope>NUCLEOTIDE SEQUENCE</scope>
    <source>
        <strain evidence="2">JCM 4654</strain>
    </source>
</reference>
<feature type="compositionally biased region" description="Pro residues" evidence="1">
    <location>
        <begin position="94"/>
        <end position="107"/>
    </location>
</feature>
<organism evidence="2 3">
    <name type="scientific">Streptomyces naganishii JCM 4654</name>
    <dbReference type="NCBI Taxonomy" id="1306179"/>
    <lineage>
        <taxon>Bacteria</taxon>
        <taxon>Bacillati</taxon>
        <taxon>Actinomycetota</taxon>
        <taxon>Actinomycetes</taxon>
        <taxon>Kitasatosporales</taxon>
        <taxon>Streptomycetaceae</taxon>
        <taxon>Streptomyces</taxon>
    </lineage>
</organism>
<evidence type="ECO:0000313" key="2">
    <source>
        <dbReference type="EMBL" id="GHD86797.1"/>
    </source>
</evidence>
<dbReference type="Proteomes" id="UP000608955">
    <property type="component" value="Unassembled WGS sequence"/>
</dbReference>
<evidence type="ECO:0000313" key="3">
    <source>
        <dbReference type="Proteomes" id="UP000608955"/>
    </source>
</evidence>
<comment type="caution">
    <text evidence="2">The sequence shown here is derived from an EMBL/GenBank/DDBJ whole genome shotgun (WGS) entry which is preliminary data.</text>
</comment>
<dbReference type="Gene3D" id="3.40.50.300">
    <property type="entry name" value="P-loop containing nucleotide triphosphate hydrolases"/>
    <property type="match status" value="1"/>
</dbReference>
<keyword evidence="3" id="KW-1185">Reference proteome</keyword>
<evidence type="ECO:0000256" key="1">
    <source>
        <dbReference type="SAM" id="MobiDB-lite"/>
    </source>
</evidence>
<name>A0A919CU22_9ACTN</name>
<sequence length="125" mass="13008">MVTQPGLGTLNITQLTAEALRARGLTCPGVVIGRWPTAPDLADRCSLTDLPKDVGAPLLGAVPDGAVTQPPEGFRSAAPGWLHRRWAATGTRQPSPPVSRPEPPPGAPASNGVGRPGRYERGLHP</sequence>
<proteinExistence type="predicted"/>
<dbReference type="EMBL" id="BMVF01000004">
    <property type="protein sequence ID" value="GHD86797.1"/>
    <property type="molecule type" value="Genomic_DNA"/>
</dbReference>
<feature type="region of interest" description="Disordered" evidence="1">
    <location>
        <begin position="84"/>
        <end position="125"/>
    </location>
</feature>